<protein>
    <submittedName>
        <fullName evidence="3">Transposase</fullName>
    </submittedName>
</protein>
<dbReference type="Proteomes" id="UP000275846">
    <property type="component" value="Unassembled WGS sequence"/>
</dbReference>
<name>A0A183TU27_SCHSO</name>
<sequence>MNKRRQMPELILTDVWHRKIYLWFVGKINCPRIDATIGLNVDHSSAARPLAQPNYWLPRQPEVRPWTILDPIKRTGGPDKRKQFAVAHK</sequence>
<reference evidence="1 2" key="2">
    <citation type="submission" date="2018-11" db="EMBL/GenBank/DDBJ databases">
        <authorList>
            <consortium name="Pathogen Informatics"/>
        </authorList>
    </citation>
    <scope>NUCLEOTIDE SEQUENCE [LARGE SCALE GENOMIC DNA]</scope>
    <source>
        <strain evidence="1 2">NST_G2</strain>
    </source>
</reference>
<dbReference type="EMBL" id="UYSU01051032">
    <property type="protein sequence ID" value="VDM06361.1"/>
    <property type="molecule type" value="Genomic_DNA"/>
</dbReference>
<accession>A0A183TU27</accession>
<evidence type="ECO:0000313" key="1">
    <source>
        <dbReference type="EMBL" id="VDM06361.1"/>
    </source>
</evidence>
<proteinExistence type="predicted"/>
<keyword evidence="2" id="KW-1185">Reference proteome</keyword>
<evidence type="ECO:0000313" key="2">
    <source>
        <dbReference type="Proteomes" id="UP000275846"/>
    </source>
</evidence>
<reference evidence="3" key="1">
    <citation type="submission" date="2016-06" db="UniProtKB">
        <authorList>
            <consortium name="WormBaseParasite"/>
        </authorList>
    </citation>
    <scope>IDENTIFICATION</scope>
</reference>
<dbReference type="WBParaSite" id="SSLN_0002071701-mRNA-1">
    <property type="protein sequence ID" value="SSLN_0002071701-mRNA-1"/>
    <property type="gene ID" value="SSLN_0002071701"/>
</dbReference>
<dbReference type="AlphaFoldDB" id="A0A183TU27"/>
<gene>
    <name evidence="1" type="ORF">SSLN_LOCUS19975</name>
</gene>
<organism evidence="3">
    <name type="scientific">Schistocephalus solidus</name>
    <name type="common">Tapeworm</name>
    <dbReference type="NCBI Taxonomy" id="70667"/>
    <lineage>
        <taxon>Eukaryota</taxon>
        <taxon>Metazoa</taxon>
        <taxon>Spiralia</taxon>
        <taxon>Lophotrochozoa</taxon>
        <taxon>Platyhelminthes</taxon>
        <taxon>Cestoda</taxon>
        <taxon>Eucestoda</taxon>
        <taxon>Diphyllobothriidea</taxon>
        <taxon>Diphyllobothriidae</taxon>
        <taxon>Schistocephalus</taxon>
    </lineage>
</organism>
<evidence type="ECO:0000313" key="3">
    <source>
        <dbReference type="WBParaSite" id="SSLN_0002071701-mRNA-1"/>
    </source>
</evidence>